<reference evidence="3 4" key="1">
    <citation type="journal article" date="2014" name="PLoS Genet.">
        <title>Phylogenetically driven sequencing of extremely halophilic archaea reveals strategies for static and dynamic osmo-response.</title>
        <authorList>
            <person name="Becker E.A."/>
            <person name="Seitzer P.M."/>
            <person name="Tritt A."/>
            <person name="Larsen D."/>
            <person name="Krusor M."/>
            <person name="Yao A.I."/>
            <person name="Wu D."/>
            <person name="Madern D."/>
            <person name="Eisen J.A."/>
            <person name="Darling A.E."/>
            <person name="Facciotti M.T."/>
        </authorList>
    </citation>
    <scope>NUCLEOTIDE SEQUENCE [LARGE SCALE GENOMIC DNA]</scope>
    <source>
        <strain evidence="3 4">JCM 13557</strain>
    </source>
</reference>
<dbReference type="AlphaFoldDB" id="M0JW46"/>
<evidence type="ECO:0000256" key="2">
    <source>
        <dbReference type="SAM" id="Phobius"/>
    </source>
</evidence>
<organism evidence="3 4">
    <name type="scientific">Haloarcula amylolytica JCM 13557</name>
    <dbReference type="NCBI Taxonomy" id="1227452"/>
    <lineage>
        <taxon>Archaea</taxon>
        <taxon>Methanobacteriati</taxon>
        <taxon>Methanobacteriota</taxon>
        <taxon>Stenosarchaea group</taxon>
        <taxon>Halobacteria</taxon>
        <taxon>Halobacteriales</taxon>
        <taxon>Haloarculaceae</taxon>
        <taxon>Haloarcula</taxon>
    </lineage>
</organism>
<evidence type="ECO:0000313" key="4">
    <source>
        <dbReference type="Proteomes" id="UP000011623"/>
    </source>
</evidence>
<keyword evidence="4" id="KW-1185">Reference proteome</keyword>
<sequence>MKYTFDESKFNKDVDTYILIARVAWHANGNGDQQGIRTVEAKRDIPGQSADESWGTVRLPISPVEEPLVEIKAIYGTGYLSSGTAVIRIQDLTVVPASAAGTLSDEEILEITSTANSADQETQTSKPTSSKPMTTSTPTATRVATTAATETTENQESTNTADQDTNQQGALEGRGLLYPEDGLLTGSLSAFTLSVIGLLISAVGVLYTVWGQE</sequence>
<name>M0JW46_9EURY</name>
<proteinExistence type="predicted"/>
<feature type="compositionally biased region" description="Low complexity" evidence="1">
    <location>
        <begin position="122"/>
        <end position="161"/>
    </location>
</feature>
<keyword evidence="2" id="KW-0812">Transmembrane</keyword>
<gene>
    <name evidence="3" type="ORF">C442_20741</name>
</gene>
<accession>M0JW46</accession>
<keyword evidence="2" id="KW-1133">Transmembrane helix</keyword>
<comment type="caution">
    <text evidence="3">The sequence shown here is derived from an EMBL/GenBank/DDBJ whole genome shotgun (WGS) entry which is preliminary data.</text>
</comment>
<evidence type="ECO:0000256" key="1">
    <source>
        <dbReference type="SAM" id="MobiDB-lite"/>
    </source>
</evidence>
<keyword evidence="2" id="KW-0472">Membrane</keyword>
<evidence type="ECO:0000313" key="3">
    <source>
        <dbReference type="EMBL" id="EMA13402.1"/>
    </source>
</evidence>
<feature type="transmembrane region" description="Helical" evidence="2">
    <location>
        <begin position="183"/>
        <end position="210"/>
    </location>
</feature>
<dbReference type="EMBL" id="AOLW01000070">
    <property type="protein sequence ID" value="EMA13402.1"/>
    <property type="molecule type" value="Genomic_DNA"/>
</dbReference>
<protein>
    <submittedName>
        <fullName evidence="3">Uncharacterized protein</fullName>
    </submittedName>
</protein>
<dbReference type="Proteomes" id="UP000011623">
    <property type="component" value="Unassembled WGS sequence"/>
</dbReference>
<feature type="region of interest" description="Disordered" evidence="1">
    <location>
        <begin position="113"/>
        <end position="166"/>
    </location>
</feature>